<accession>A0A5C6JVW5</accession>
<reference evidence="2" key="1">
    <citation type="journal article" date="2019" name="Microbiol. Resour. Announc.">
        <title>Draft Genomic Sequences of Streptomyces misionensis and Streptomyces albidoflavus, bacteria applied for phytopathogen biocontrol.</title>
        <authorList>
            <person name="Pylro V."/>
            <person name="Dias A."/>
            <person name="Andreote F."/>
            <person name="Varani A."/>
            <person name="Andreote C."/>
            <person name="Bernardo E."/>
            <person name="Martins T."/>
        </authorList>
    </citation>
    <scope>NUCLEOTIDE SEQUENCE [LARGE SCALE GENOMIC DNA]</scope>
    <source>
        <strain evidence="2">66</strain>
    </source>
</reference>
<proteinExistence type="predicted"/>
<dbReference type="InterPro" id="IPR039708">
    <property type="entry name" value="MT1774/Rv1733c-like"/>
</dbReference>
<keyword evidence="3" id="KW-1185">Reference proteome</keyword>
<dbReference type="EMBL" id="VOGW01000071">
    <property type="protein sequence ID" value="TWV48893.1"/>
    <property type="molecule type" value="Genomic_DNA"/>
</dbReference>
<gene>
    <name evidence="2" type="ORF">FRZ03_12760</name>
</gene>
<evidence type="ECO:0000313" key="3">
    <source>
        <dbReference type="Proteomes" id="UP000320481"/>
    </source>
</evidence>
<evidence type="ECO:0000313" key="2">
    <source>
        <dbReference type="EMBL" id="TWV48893.1"/>
    </source>
</evidence>
<feature type="transmembrane region" description="Helical" evidence="1">
    <location>
        <begin position="27"/>
        <end position="49"/>
    </location>
</feature>
<sequence>MGRTAVRGPRVWLWRWRRNPLKRRADVVEGWVVLGVWLLTVLAGSLAGITVARSMAHGLAHQRADRRPAAARLVARAPQASQRRKDPSPGERVWAEARWTAADGSARTGRVRVVPGSAAGTRVTVWTDRRGRLVGSPVTPDQAALRAALLGGLAGAATGLVPFTGGLLLRVRLERRRLTAWDAEWARLGPRWGRMV</sequence>
<dbReference type="PANTHER" id="PTHR42305:SF1">
    <property type="entry name" value="MEMBRANE PROTEIN RV1733C-RELATED"/>
    <property type="match status" value="1"/>
</dbReference>
<feature type="transmembrane region" description="Helical" evidence="1">
    <location>
        <begin position="147"/>
        <end position="169"/>
    </location>
</feature>
<organism evidence="2 3">
    <name type="scientific">Streptomyces misionensis</name>
    <dbReference type="NCBI Taxonomy" id="67331"/>
    <lineage>
        <taxon>Bacteria</taxon>
        <taxon>Bacillati</taxon>
        <taxon>Actinomycetota</taxon>
        <taxon>Actinomycetes</taxon>
        <taxon>Kitasatosporales</taxon>
        <taxon>Streptomycetaceae</taxon>
        <taxon>Streptomyces</taxon>
    </lineage>
</organism>
<keyword evidence="1" id="KW-0812">Transmembrane</keyword>
<name>A0A5C6JVW5_9ACTN</name>
<dbReference type="Proteomes" id="UP000320481">
    <property type="component" value="Unassembled WGS sequence"/>
</dbReference>
<dbReference type="AlphaFoldDB" id="A0A5C6JVW5"/>
<comment type="caution">
    <text evidence="2">The sequence shown here is derived from an EMBL/GenBank/DDBJ whole genome shotgun (WGS) entry which is preliminary data.</text>
</comment>
<keyword evidence="1" id="KW-0472">Membrane</keyword>
<keyword evidence="1" id="KW-1133">Transmembrane helix</keyword>
<evidence type="ECO:0000256" key="1">
    <source>
        <dbReference type="SAM" id="Phobius"/>
    </source>
</evidence>
<dbReference type="PANTHER" id="PTHR42305">
    <property type="entry name" value="MEMBRANE PROTEIN RV1733C-RELATED"/>
    <property type="match status" value="1"/>
</dbReference>
<protein>
    <submittedName>
        <fullName evidence="2">Uncharacterized protein</fullName>
    </submittedName>
</protein>